<dbReference type="CDD" id="cd07993">
    <property type="entry name" value="LPLAT_DHAPAT-like"/>
    <property type="match status" value="1"/>
</dbReference>
<dbReference type="AlphaFoldDB" id="A0A0L0CH59"/>
<feature type="compositionally biased region" description="Basic and acidic residues" evidence="7">
    <location>
        <begin position="102"/>
        <end position="113"/>
    </location>
</feature>
<dbReference type="InterPro" id="IPR022284">
    <property type="entry name" value="GPAT/DHAPAT"/>
</dbReference>
<comment type="subcellular location">
    <subcellularLocation>
        <location evidence="1">Membrane</location>
    </subcellularLocation>
</comment>
<evidence type="ECO:0000256" key="7">
    <source>
        <dbReference type="SAM" id="MobiDB-lite"/>
    </source>
</evidence>
<sequence length="803" mass="91346">MLEQVIRTRGWFEEPKRENALAHGVGTQNMLELTPHSGRKPYNSIFDWGVYFPYVAQAKRSKKFQYPQVSSLVQKDPILQRAIKQAAEQILREQQLLKECAENEDLNDNKKANADGSKSPSEQDDSQDYQNIINRQERRAISILKDMRSTLNNFLLAFTSWLLYKLLPCFLSGVVTHTQQIEMLKAASEKAPGIPLIFLPLHRSHLDYIMVTFILTNNDIRSPLVAAGNNLQIPVFGELLRGLGAFFIKRKIDPVVGKKDILYRAILHLYLQHALKMGHNVEFFIEGGRTRTGKPCMPKGGILSVIVNAFMDRSIPDALLVPVSVNYEKIVDGNFVREQKGEKKVPESFGNAISGIWKALNSKYGLMRIDFNEPYSIKELVQSYNKIAKEDGTLKIYKPSARTLQHNQSTSSLYGTDVVCEEHRNLIDSISRQVVFDCAAATSVMSTNALAFLLLTRYRHGATSHEIAKGLDDLRSTLKGRKDLGFSGDSLHIINYATDLLGENLVQRANNDIGEMIIRPKGSIESWIELAYYSNMLTPHFALQSIVLTTFHNLLPKKAQVSEEQFKKNGPGIARKKLIDTALENCEVYRYEYILNKPTQNLENMLETALDELLMQNLIKPAQIDEQIEGTVETRRMARAIATYIESNDMDDDYDEENEVLTNNYVNAEQDEPDLFLNKETIVQQKALCEVLAPFAQTYLCVVESLFILYKNSMLETDFIKFVMKELNNKVNTHKCPYAESISTDSVRNCLKVLEKWYVIEISNQCGLRLLALGTLYETSRDSLKNIVQRITNIVPLYNNGYF</sequence>
<dbReference type="GO" id="GO:0006072">
    <property type="term" value="P:glycerol-3-phosphate metabolic process"/>
    <property type="evidence" value="ECO:0007669"/>
    <property type="project" value="TreeGrafter"/>
</dbReference>
<evidence type="ECO:0000256" key="3">
    <source>
        <dbReference type="ARBA" id="ARBA00022679"/>
    </source>
</evidence>
<dbReference type="GO" id="GO:0006631">
    <property type="term" value="P:fatty acid metabolic process"/>
    <property type="evidence" value="ECO:0007669"/>
    <property type="project" value="TreeGrafter"/>
</dbReference>
<dbReference type="Pfam" id="PF19277">
    <property type="entry name" value="GPAT_C"/>
    <property type="match status" value="1"/>
</dbReference>
<comment type="similarity">
    <text evidence="2 6">Belongs to the GPAT/DAPAT family.</text>
</comment>
<evidence type="ECO:0000256" key="1">
    <source>
        <dbReference type="ARBA" id="ARBA00004370"/>
    </source>
</evidence>
<dbReference type="GO" id="GO:0031966">
    <property type="term" value="C:mitochondrial membrane"/>
    <property type="evidence" value="ECO:0007669"/>
    <property type="project" value="TreeGrafter"/>
</dbReference>
<feature type="domain" description="Phospholipid/glycerol acyltransferase" evidence="8">
    <location>
        <begin position="196"/>
        <end position="328"/>
    </location>
</feature>
<evidence type="ECO:0000256" key="6">
    <source>
        <dbReference type="PIRNR" id="PIRNR000437"/>
    </source>
</evidence>
<dbReference type="SMART" id="SM00563">
    <property type="entry name" value="PlsC"/>
    <property type="match status" value="1"/>
</dbReference>
<evidence type="ECO:0000313" key="9">
    <source>
        <dbReference type="EMBL" id="KNC31537.1"/>
    </source>
</evidence>
<dbReference type="Pfam" id="PF01553">
    <property type="entry name" value="Acyltransferase"/>
    <property type="match status" value="1"/>
</dbReference>
<keyword evidence="5 6" id="KW-0012">Acyltransferase</keyword>
<dbReference type="PIRSF" id="PIRSF500064">
    <property type="entry name" value="GPAT"/>
    <property type="match status" value="1"/>
</dbReference>
<evidence type="ECO:0000313" key="10">
    <source>
        <dbReference type="Proteomes" id="UP000037069"/>
    </source>
</evidence>
<proteinExistence type="inferred from homology"/>
<evidence type="ECO:0000256" key="4">
    <source>
        <dbReference type="ARBA" id="ARBA00023136"/>
    </source>
</evidence>
<organism evidence="9 10">
    <name type="scientific">Lucilia cuprina</name>
    <name type="common">Green bottle fly</name>
    <name type="synonym">Australian sheep blowfly</name>
    <dbReference type="NCBI Taxonomy" id="7375"/>
    <lineage>
        <taxon>Eukaryota</taxon>
        <taxon>Metazoa</taxon>
        <taxon>Ecdysozoa</taxon>
        <taxon>Arthropoda</taxon>
        <taxon>Hexapoda</taxon>
        <taxon>Insecta</taxon>
        <taxon>Pterygota</taxon>
        <taxon>Neoptera</taxon>
        <taxon>Endopterygota</taxon>
        <taxon>Diptera</taxon>
        <taxon>Brachycera</taxon>
        <taxon>Muscomorpha</taxon>
        <taxon>Oestroidea</taxon>
        <taxon>Calliphoridae</taxon>
        <taxon>Luciliinae</taxon>
        <taxon>Lucilia</taxon>
    </lineage>
</organism>
<dbReference type="STRING" id="7375.A0A0L0CH59"/>
<dbReference type="OMA" id="AQQRYIC"/>
<comment type="caution">
    <text evidence="9">The sequence shown here is derived from an EMBL/GenBank/DDBJ whole genome shotgun (WGS) entry which is preliminary data.</text>
</comment>
<evidence type="ECO:0000256" key="2">
    <source>
        <dbReference type="ARBA" id="ARBA00007937"/>
    </source>
</evidence>
<evidence type="ECO:0000256" key="5">
    <source>
        <dbReference type="ARBA" id="ARBA00023315"/>
    </source>
</evidence>
<dbReference type="GO" id="GO:0004366">
    <property type="term" value="F:glycerol-3-phosphate O-acyltransferase activity"/>
    <property type="evidence" value="ECO:0007669"/>
    <property type="project" value="InterPro"/>
</dbReference>
<dbReference type="InterPro" id="IPR002123">
    <property type="entry name" value="Plipid/glycerol_acylTrfase"/>
</dbReference>
<dbReference type="GO" id="GO:0008654">
    <property type="term" value="P:phospholipid biosynthetic process"/>
    <property type="evidence" value="ECO:0007669"/>
    <property type="project" value="InterPro"/>
</dbReference>
<keyword evidence="10" id="KW-1185">Reference proteome</keyword>
<dbReference type="PANTHER" id="PTHR12563">
    <property type="entry name" value="GLYCEROL-3-PHOSPHATE ACYLTRANSFERASE"/>
    <property type="match status" value="1"/>
</dbReference>
<dbReference type="InterPro" id="IPR028354">
    <property type="entry name" value="GPAT_PlsB"/>
</dbReference>
<dbReference type="OrthoDB" id="5962536at2759"/>
<protein>
    <recommendedName>
        <fullName evidence="8">Phospholipid/glycerol acyltransferase domain-containing protein</fullName>
    </recommendedName>
</protein>
<accession>A0A0L0CH59</accession>
<keyword evidence="4" id="KW-0472">Membrane</keyword>
<dbReference type="InterPro" id="IPR045520">
    <property type="entry name" value="GPAT/DHAPAT_C"/>
</dbReference>
<evidence type="ECO:0000259" key="8">
    <source>
        <dbReference type="SMART" id="SM00563"/>
    </source>
</evidence>
<name>A0A0L0CH59_LUCCU</name>
<dbReference type="GO" id="GO:0019432">
    <property type="term" value="P:triglyceride biosynthetic process"/>
    <property type="evidence" value="ECO:0007669"/>
    <property type="project" value="TreeGrafter"/>
</dbReference>
<dbReference type="EMBL" id="JRES01000409">
    <property type="protein sequence ID" value="KNC31537.1"/>
    <property type="molecule type" value="Genomic_DNA"/>
</dbReference>
<keyword evidence="3 6" id="KW-0808">Transferase</keyword>
<dbReference type="SUPFAM" id="SSF69593">
    <property type="entry name" value="Glycerol-3-phosphate (1)-acyltransferase"/>
    <property type="match status" value="1"/>
</dbReference>
<dbReference type="PANTHER" id="PTHR12563:SF23">
    <property type="entry name" value="BCDNA.GH07066"/>
    <property type="match status" value="1"/>
</dbReference>
<dbReference type="InterPro" id="IPR041728">
    <property type="entry name" value="GPAT/DHAPAT_LPLAT"/>
</dbReference>
<dbReference type="PIRSF" id="PIRSF000437">
    <property type="entry name" value="GPAT_DHAPAT"/>
    <property type="match status" value="1"/>
</dbReference>
<dbReference type="Proteomes" id="UP000037069">
    <property type="component" value="Unassembled WGS sequence"/>
</dbReference>
<reference evidence="9 10" key="1">
    <citation type="journal article" date="2015" name="Nat. Commun.">
        <title>Lucilia cuprina genome unlocks parasitic fly biology to underpin future interventions.</title>
        <authorList>
            <person name="Anstead C.A."/>
            <person name="Korhonen P.K."/>
            <person name="Young N.D."/>
            <person name="Hall R.S."/>
            <person name="Jex A.R."/>
            <person name="Murali S.C."/>
            <person name="Hughes D.S."/>
            <person name="Lee S.F."/>
            <person name="Perry T."/>
            <person name="Stroehlein A.J."/>
            <person name="Ansell B.R."/>
            <person name="Breugelmans B."/>
            <person name="Hofmann A."/>
            <person name="Qu J."/>
            <person name="Dugan S."/>
            <person name="Lee S.L."/>
            <person name="Chao H."/>
            <person name="Dinh H."/>
            <person name="Han Y."/>
            <person name="Doddapaneni H.V."/>
            <person name="Worley K.C."/>
            <person name="Muzny D.M."/>
            <person name="Ioannidis P."/>
            <person name="Waterhouse R.M."/>
            <person name="Zdobnov E.M."/>
            <person name="James P.J."/>
            <person name="Bagnall N.H."/>
            <person name="Kotze A.C."/>
            <person name="Gibbs R.A."/>
            <person name="Richards S."/>
            <person name="Batterham P."/>
            <person name="Gasser R.B."/>
        </authorList>
    </citation>
    <scope>NUCLEOTIDE SEQUENCE [LARGE SCALE GENOMIC DNA]</scope>
    <source>
        <strain evidence="9 10">LS</strain>
        <tissue evidence="9">Full body</tissue>
    </source>
</reference>
<dbReference type="GO" id="GO:0005886">
    <property type="term" value="C:plasma membrane"/>
    <property type="evidence" value="ECO:0007669"/>
    <property type="project" value="InterPro"/>
</dbReference>
<feature type="region of interest" description="Disordered" evidence="7">
    <location>
        <begin position="102"/>
        <end position="130"/>
    </location>
</feature>
<gene>
    <name evidence="9" type="ORF">FF38_12808</name>
</gene>